<feature type="transmembrane region" description="Helical" evidence="7">
    <location>
        <begin position="254"/>
        <end position="280"/>
    </location>
</feature>
<dbReference type="Pfam" id="PF07690">
    <property type="entry name" value="MFS_1"/>
    <property type="match status" value="1"/>
</dbReference>
<keyword evidence="6 7" id="KW-0472">Membrane</keyword>
<dbReference type="InterPro" id="IPR011701">
    <property type="entry name" value="MFS"/>
</dbReference>
<evidence type="ECO:0000256" key="4">
    <source>
        <dbReference type="ARBA" id="ARBA00022692"/>
    </source>
</evidence>
<dbReference type="SUPFAM" id="SSF103473">
    <property type="entry name" value="MFS general substrate transporter"/>
    <property type="match status" value="1"/>
</dbReference>
<dbReference type="AlphaFoldDB" id="A0A9P6D0I0"/>
<evidence type="ECO:0000313" key="9">
    <source>
        <dbReference type="EMBL" id="KAF9479394.1"/>
    </source>
</evidence>
<evidence type="ECO:0000256" key="2">
    <source>
        <dbReference type="ARBA" id="ARBA00008335"/>
    </source>
</evidence>
<proteinExistence type="inferred from homology"/>
<feature type="transmembrane region" description="Helical" evidence="7">
    <location>
        <begin position="133"/>
        <end position="155"/>
    </location>
</feature>
<evidence type="ECO:0000256" key="7">
    <source>
        <dbReference type="SAM" id="Phobius"/>
    </source>
</evidence>
<reference evidence="9" key="1">
    <citation type="submission" date="2020-11" db="EMBL/GenBank/DDBJ databases">
        <authorList>
            <consortium name="DOE Joint Genome Institute"/>
            <person name="Ahrendt S."/>
            <person name="Riley R."/>
            <person name="Andreopoulos W."/>
            <person name="Labutti K."/>
            <person name="Pangilinan J."/>
            <person name="Ruiz-Duenas F.J."/>
            <person name="Barrasa J.M."/>
            <person name="Sanchez-Garcia M."/>
            <person name="Camarero S."/>
            <person name="Miyauchi S."/>
            <person name="Serrano A."/>
            <person name="Linde D."/>
            <person name="Babiker R."/>
            <person name="Drula E."/>
            <person name="Ayuso-Fernandez I."/>
            <person name="Pacheco R."/>
            <person name="Padilla G."/>
            <person name="Ferreira P."/>
            <person name="Barriuso J."/>
            <person name="Kellner H."/>
            <person name="Castanera R."/>
            <person name="Alfaro M."/>
            <person name="Ramirez L."/>
            <person name="Pisabarro A.G."/>
            <person name="Kuo A."/>
            <person name="Tritt A."/>
            <person name="Lipzen A."/>
            <person name="He G."/>
            <person name="Yan M."/>
            <person name="Ng V."/>
            <person name="Cullen D."/>
            <person name="Martin F."/>
            <person name="Rosso M.-N."/>
            <person name="Henrissat B."/>
            <person name="Hibbett D."/>
            <person name="Martinez A.T."/>
            <person name="Grigoriev I.V."/>
        </authorList>
    </citation>
    <scope>NUCLEOTIDE SEQUENCE</scope>
    <source>
        <strain evidence="9">CIRM-BRFM 674</strain>
    </source>
</reference>
<dbReference type="Gene3D" id="1.20.1250.20">
    <property type="entry name" value="MFS general substrate transporter like domains"/>
    <property type="match status" value="1"/>
</dbReference>
<feature type="transmembrane region" description="Helical" evidence="7">
    <location>
        <begin position="78"/>
        <end position="97"/>
    </location>
</feature>
<feature type="transmembrane region" description="Helical" evidence="7">
    <location>
        <begin position="317"/>
        <end position="335"/>
    </location>
</feature>
<accession>A0A9P6D0I0</accession>
<dbReference type="FunFam" id="1.20.1250.20:FF:000286">
    <property type="entry name" value="MFS efflux transporter"/>
    <property type="match status" value="1"/>
</dbReference>
<dbReference type="GO" id="GO:0016020">
    <property type="term" value="C:membrane"/>
    <property type="evidence" value="ECO:0007669"/>
    <property type="project" value="TreeGrafter"/>
</dbReference>
<feature type="transmembrane region" description="Helical" evidence="7">
    <location>
        <begin position="167"/>
        <end position="188"/>
    </location>
</feature>
<evidence type="ECO:0000256" key="3">
    <source>
        <dbReference type="ARBA" id="ARBA00022448"/>
    </source>
</evidence>
<name>A0A9P6D0I0_9AGAR</name>
<protein>
    <submittedName>
        <fullName evidence="9">MFS general substrate transporter</fullName>
    </submittedName>
</protein>
<feature type="transmembrane region" description="Helical" evidence="7">
    <location>
        <begin position="371"/>
        <end position="393"/>
    </location>
</feature>
<keyword evidence="10" id="KW-1185">Reference proteome</keyword>
<feature type="domain" description="Major facilitator superfamily (MFS) profile" evidence="8">
    <location>
        <begin position="43"/>
        <end position="427"/>
    </location>
</feature>
<feature type="transmembrane region" description="Helical" evidence="7">
    <location>
        <begin position="44"/>
        <end position="66"/>
    </location>
</feature>
<dbReference type="GO" id="GO:0012505">
    <property type="term" value="C:endomembrane system"/>
    <property type="evidence" value="ECO:0007669"/>
    <property type="project" value="UniProtKB-SubCell"/>
</dbReference>
<dbReference type="OrthoDB" id="413079at2759"/>
<keyword evidence="3" id="KW-0813">Transport</keyword>
<dbReference type="Proteomes" id="UP000807469">
    <property type="component" value="Unassembled WGS sequence"/>
</dbReference>
<dbReference type="GO" id="GO:0022857">
    <property type="term" value="F:transmembrane transporter activity"/>
    <property type="evidence" value="ECO:0007669"/>
    <property type="project" value="InterPro"/>
</dbReference>
<evidence type="ECO:0000259" key="8">
    <source>
        <dbReference type="PROSITE" id="PS50850"/>
    </source>
</evidence>
<dbReference type="EMBL" id="MU155214">
    <property type="protein sequence ID" value="KAF9479394.1"/>
    <property type="molecule type" value="Genomic_DNA"/>
</dbReference>
<keyword evidence="5 7" id="KW-1133">Transmembrane helix</keyword>
<dbReference type="InterPro" id="IPR020846">
    <property type="entry name" value="MFS_dom"/>
</dbReference>
<dbReference type="PANTHER" id="PTHR23514:SF3">
    <property type="entry name" value="BYPASS OF STOP CODON PROTEIN 6"/>
    <property type="match status" value="1"/>
</dbReference>
<feature type="transmembrane region" description="Helical" evidence="7">
    <location>
        <begin position="405"/>
        <end position="424"/>
    </location>
</feature>
<sequence>MGLPNDYEELTVVDNPSASLLTEDDASNSRPLSQKERSVSRWQFYTLCWSLFFIGWTDGSIGPLLPRIHEVYNVGFDTLSWIFILGFSGNVSGALLNMPIGDRLGLGKMLVFSAGFQAIAATAQSLALPFPLFAISFAIAGIGVSVQDAQANGFIAIVKHDGERKMALLHASYGVGALISPLFSTQFAQAKYWSLHYAVSLLLALINATALAYAFKFKDQDENLILAGEIIPEKVNVEEGNKYSQMLRLKSVHLLALFLVTYIGVEMTIGGWIVTILVFSRGGGPNTGYVTSGYFGGMTVGRVVLIKVNKKIGEIRAIYVYTCLAILLQLVVWLVPSLIVNAIAVFLIGVLLGPMYPIAISHTARIVPRSLITGTIGWITAAGAAGSALLPFLTGTVAGKLGVGALQPLLFGMMILMGCIWGLVPKE</sequence>
<feature type="transmembrane region" description="Helical" evidence="7">
    <location>
        <begin position="341"/>
        <end position="359"/>
    </location>
</feature>
<comment type="similarity">
    <text evidence="2">Belongs to the major facilitator superfamily.</text>
</comment>
<organism evidence="9 10">
    <name type="scientific">Pholiota conissans</name>
    <dbReference type="NCBI Taxonomy" id="109636"/>
    <lineage>
        <taxon>Eukaryota</taxon>
        <taxon>Fungi</taxon>
        <taxon>Dikarya</taxon>
        <taxon>Basidiomycota</taxon>
        <taxon>Agaricomycotina</taxon>
        <taxon>Agaricomycetes</taxon>
        <taxon>Agaricomycetidae</taxon>
        <taxon>Agaricales</taxon>
        <taxon>Agaricineae</taxon>
        <taxon>Strophariaceae</taxon>
        <taxon>Pholiota</taxon>
    </lineage>
</organism>
<keyword evidence="4 7" id="KW-0812">Transmembrane</keyword>
<gene>
    <name evidence="9" type="ORF">BDN70DRAFT_878876</name>
</gene>
<evidence type="ECO:0000256" key="5">
    <source>
        <dbReference type="ARBA" id="ARBA00022989"/>
    </source>
</evidence>
<comment type="caution">
    <text evidence="9">The sequence shown here is derived from an EMBL/GenBank/DDBJ whole genome shotgun (WGS) entry which is preliminary data.</text>
</comment>
<dbReference type="PROSITE" id="PS50850">
    <property type="entry name" value="MFS"/>
    <property type="match status" value="1"/>
</dbReference>
<feature type="transmembrane region" description="Helical" evidence="7">
    <location>
        <begin position="286"/>
        <end position="305"/>
    </location>
</feature>
<dbReference type="InterPro" id="IPR036259">
    <property type="entry name" value="MFS_trans_sf"/>
</dbReference>
<evidence type="ECO:0000256" key="1">
    <source>
        <dbReference type="ARBA" id="ARBA00004127"/>
    </source>
</evidence>
<evidence type="ECO:0000313" key="10">
    <source>
        <dbReference type="Proteomes" id="UP000807469"/>
    </source>
</evidence>
<dbReference type="InterPro" id="IPR051788">
    <property type="entry name" value="MFS_Transporter"/>
</dbReference>
<feature type="transmembrane region" description="Helical" evidence="7">
    <location>
        <begin position="194"/>
        <end position="215"/>
    </location>
</feature>
<evidence type="ECO:0000256" key="6">
    <source>
        <dbReference type="ARBA" id="ARBA00023136"/>
    </source>
</evidence>
<comment type="subcellular location">
    <subcellularLocation>
        <location evidence="1">Endomembrane system</location>
        <topology evidence="1">Multi-pass membrane protein</topology>
    </subcellularLocation>
</comment>
<dbReference type="PANTHER" id="PTHR23514">
    <property type="entry name" value="BYPASS OF STOP CODON PROTEIN 6"/>
    <property type="match status" value="1"/>
</dbReference>